<dbReference type="InterPro" id="IPR050769">
    <property type="entry name" value="NAT_camello-type"/>
</dbReference>
<dbReference type="Pfam" id="PF00583">
    <property type="entry name" value="Acetyltransf_1"/>
    <property type="match status" value="1"/>
</dbReference>
<evidence type="ECO:0000313" key="2">
    <source>
        <dbReference type="EMBL" id="QLL62848.1"/>
    </source>
</evidence>
<dbReference type="SUPFAM" id="SSF55729">
    <property type="entry name" value="Acyl-CoA N-acyltransferases (Nat)"/>
    <property type="match status" value="1"/>
</dbReference>
<dbReference type="EMBL" id="CP041238">
    <property type="protein sequence ID" value="QLL62848.1"/>
    <property type="molecule type" value="Genomic_DNA"/>
</dbReference>
<evidence type="ECO:0000256" key="1">
    <source>
        <dbReference type="ARBA" id="ARBA00022679"/>
    </source>
</evidence>
<dbReference type="Proteomes" id="UP000510721">
    <property type="component" value="Chromosome"/>
</dbReference>
<name>A0A859QZN9_9HYPH</name>
<accession>A0A859QZN9</accession>
<dbReference type="InterPro" id="IPR016181">
    <property type="entry name" value="Acyl_CoA_acyltransferase"/>
</dbReference>
<dbReference type="PANTHER" id="PTHR13947">
    <property type="entry name" value="GNAT FAMILY N-ACETYLTRANSFERASE"/>
    <property type="match status" value="1"/>
</dbReference>
<evidence type="ECO:0000313" key="3">
    <source>
        <dbReference type="Proteomes" id="UP000510721"/>
    </source>
</evidence>
<dbReference type="PROSITE" id="PS51186">
    <property type="entry name" value="GNAT"/>
    <property type="match status" value="1"/>
</dbReference>
<proteinExistence type="predicted"/>
<dbReference type="KEGG" id="emx:FKV68_16055"/>
<dbReference type="Gene3D" id="3.40.630.30">
    <property type="match status" value="1"/>
</dbReference>
<protein>
    <submittedName>
        <fullName evidence="2">GNAT family N-acetyltransferase</fullName>
    </submittedName>
</protein>
<dbReference type="PANTHER" id="PTHR13947:SF37">
    <property type="entry name" value="LD18367P"/>
    <property type="match status" value="1"/>
</dbReference>
<dbReference type="CDD" id="cd04301">
    <property type="entry name" value="NAT_SF"/>
    <property type="match status" value="1"/>
</dbReference>
<organism evidence="2 3">
    <name type="scientific">Sinorhizobium mexicanum</name>
    <dbReference type="NCBI Taxonomy" id="375549"/>
    <lineage>
        <taxon>Bacteria</taxon>
        <taxon>Pseudomonadati</taxon>
        <taxon>Pseudomonadota</taxon>
        <taxon>Alphaproteobacteria</taxon>
        <taxon>Hyphomicrobiales</taxon>
        <taxon>Rhizobiaceae</taxon>
        <taxon>Sinorhizobium/Ensifer group</taxon>
        <taxon>Sinorhizobium</taxon>
    </lineage>
</organism>
<keyword evidence="3" id="KW-1185">Reference proteome</keyword>
<dbReference type="AlphaFoldDB" id="A0A859QZN9"/>
<reference evidence="2 3" key="1">
    <citation type="submission" date="2019-06" db="EMBL/GenBank/DDBJ databases">
        <title>Complete genome sequence of Ensifer mexicanus ITTG R7 isolated from nodules of Acacia angustissima (Mill.) Kuntze.</title>
        <authorList>
            <person name="Rincon-Rosales R."/>
            <person name="Rogel M.A."/>
            <person name="Guerrero G."/>
            <person name="Rincon-Molina C.I."/>
            <person name="Lopez-Lopez A."/>
            <person name="Martinez-Romero E."/>
        </authorList>
    </citation>
    <scope>NUCLEOTIDE SEQUENCE [LARGE SCALE GENOMIC DNA]</scope>
    <source>
        <strain evidence="2 3">ITTG R7</strain>
    </source>
</reference>
<dbReference type="GO" id="GO:0008080">
    <property type="term" value="F:N-acetyltransferase activity"/>
    <property type="evidence" value="ECO:0007669"/>
    <property type="project" value="InterPro"/>
</dbReference>
<dbReference type="InterPro" id="IPR000182">
    <property type="entry name" value="GNAT_dom"/>
</dbReference>
<gene>
    <name evidence="2" type="ORF">FKV68_16055</name>
</gene>
<keyword evidence="1 2" id="KW-0808">Transferase</keyword>
<sequence>MTSSACAAQAFCRDAALADMEACADIFNRWVDATAWMPRVHPADDVVRHYRESVFANGPVIVADCRGEIAGFLALSADGFVTALYLDERHRRVGIGTALLHEAKKRATGELRLWTFEHNRGAQRFYEREGFVPVRRTGGENEEKLPDILYHWRVEPLSGREA</sequence>
<dbReference type="RefSeq" id="WP_180938739.1">
    <property type="nucleotide sequence ID" value="NZ_CP041238.1"/>
</dbReference>